<evidence type="ECO:0000313" key="1">
    <source>
        <dbReference type="EMBL" id="PKI19421.1"/>
    </source>
</evidence>
<reference evidence="1 2" key="1">
    <citation type="submission" date="2017-12" db="EMBL/GenBank/DDBJ databases">
        <title>Isolation and characterization of an aerobic denitrifying Pseudomonas monteilii CY06 from aquaculture ponds.</title>
        <authorList>
            <person name="Ma Q."/>
            <person name="Cai Y."/>
            <person name="He Z."/>
        </authorList>
    </citation>
    <scope>NUCLEOTIDE SEQUENCE [LARGE SCALE GENOMIC DNA]</scope>
    <source>
        <strain evidence="1 2">CY06</strain>
    </source>
</reference>
<organism evidence="1 2">
    <name type="scientific">Pseudomonas monteilii</name>
    <dbReference type="NCBI Taxonomy" id="76759"/>
    <lineage>
        <taxon>Bacteria</taxon>
        <taxon>Pseudomonadati</taxon>
        <taxon>Pseudomonadota</taxon>
        <taxon>Gammaproteobacteria</taxon>
        <taxon>Pseudomonadales</taxon>
        <taxon>Pseudomonadaceae</taxon>
        <taxon>Pseudomonas</taxon>
    </lineage>
</organism>
<dbReference type="Proteomes" id="UP000233399">
    <property type="component" value="Unassembled WGS sequence"/>
</dbReference>
<dbReference type="AlphaFoldDB" id="A0A2N1IMF4"/>
<protein>
    <submittedName>
        <fullName evidence="1">Uncharacterized protein</fullName>
    </submittedName>
</protein>
<name>A0A2N1IMF4_9PSED</name>
<sequence length="69" mass="7553">MKRTFEGIALAGEPLLRQALEAIRAHRAAEENGASFEEVERLRLLADSLYNAAIDYQLVAAGQPPSTIQ</sequence>
<accession>A0A2N1IMF4</accession>
<dbReference type="EMBL" id="PJCG01000061">
    <property type="protein sequence ID" value="PKI19421.1"/>
    <property type="molecule type" value="Genomic_DNA"/>
</dbReference>
<comment type="caution">
    <text evidence="1">The sequence shown here is derived from an EMBL/GenBank/DDBJ whole genome shotgun (WGS) entry which is preliminary data.</text>
</comment>
<evidence type="ECO:0000313" key="2">
    <source>
        <dbReference type="Proteomes" id="UP000233399"/>
    </source>
</evidence>
<dbReference type="RefSeq" id="WP_101196700.1">
    <property type="nucleotide sequence ID" value="NZ_PJCG01000061.1"/>
</dbReference>
<proteinExistence type="predicted"/>
<gene>
    <name evidence="1" type="ORF">CXB65_23350</name>
</gene>